<gene>
    <name evidence="2" type="ORF">MLI01_20320</name>
</gene>
<comment type="caution">
    <text evidence="2">The sequence shown here is derived from an EMBL/GenBank/DDBJ whole genome shotgun (WGS) entry which is preliminary data.</text>
</comment>
<name>A0A4Y4BAK2_MICMQ</name>
<reference evidence="2 3" key="1">
    <citation type="submission" date="2019-06" db="EMBL/GenBank/DDBJ databases">
        <title>Whole genome shotgun sequence of Microbacterium liquefaciens NBRC 15037.</title>
        <authorList>
            <person name="Hosoyama A."/>
            <person name="Uohara A."/>
            <person name="Ohji S."/>
            <person name="Ichikawa N."/>
        </authorList>
    </citation>
    <scope>NUCLEOTIDE SEQUENCE [LARGE SCALE GENOMIC DNA]</scope>
    <source>
        <strain evidence="2 3">NBRC 15037</strain>
    </source>
</reference>
<dbReference type="AlphaFoldDB" id="A0A4Y4BAK2"/>
<evidence type="ECO:0000313" key="3">
    <source>
        <dbReference type="Proteomes" id="UP000317410"/>
    </source>
</evidence>
<dbReference type="EMBL" id="BJNQ01000013">
    <property type="protein sequence ID" value="GEC75887.1"/>
    <property type="molecule type" value="Genomic_DNA"/>
</dbReference>
<sequence length="89" mass="9307">MEGGFDLGSVFQRDGALVEAVEVVGHDERGDSDRGDQHDTQRDPGDLEESSGRPGGGERRVAGDRRTVLVRGAANHPGSLPGEPDVTAA</sequence>
<proteinExistence type="predicted"/>
<feature type="region of interest" description="Disordered" evidence="1">
    <location>
        <begin position="21"/>
        <end position="89"/>
    </location>
</feature>
<evidence type="ECO:0000313" key="2">
    <source>
        <dbReference type="EMBL" id="GEC75887.1"/>
    </source>
</evidence>
<feature type="compositionally biased region" description="Basic and acidic residues" evidence="1">
    <location>
        <begin position="24"/>
        <end position="45"/>
    </location>
</feature>
<organism evidence="2 3">
    <name type="scientific">Microbacterium maritypicum</name>
    <name type="common">Microbacterium liquefaciens</name>
    <dbReference type="NCBI Taxonomy" id="33918"/>
    <lineage>
        <taxon>Bacteria</taxon>
        <taxon>Bacillati</taxon>
        <taxon>Actinomycetota</taxon>
        <taxon>Actinomycetes</taxon>
        <taxon>Micrococcales</taxon>
        <taxon>Microbacteriaceae</taxon>
        <taxon>Microbacterium</taxon>
    </lineage>
</organism>
<dbReference type="Proteomes" id="UP000317410">
    <property type="component" value="Unassembled WGS sequence"/>
</dbReference>
<evidence type="ECO:0000256" key="1">
    <source>
        <dbReference type="SAM" id="MobiDB-lite"/>
    </source>
</evidence>
<protein>
    <submittedName>
        <fullName evidence="2">Uncharacterized protein</fullName>
    </submittedName>
</protein>
<feature type="compositionally biased region" description="Basic and acidic residues" evidence="1">
    <location>
        <begin position="56"/>
        <end position="67"/>
    </location>
</feature>
<accession>A0A4Y4BAK2</accession>